<sequence length="254" mass="27174">MAERRDAAATHPIDAEGTTEENWQAWPRLRHAAPFGLDAVGSAAVVAPHPDDEVLGFGGALALLAGQGARLRIIAVTDGEGSHPGSPTLPPAPLARRRRRERTQALRRLGAEGAEVVRLGLPDGAVARARDGLAERLRELSSGFDVCAAPWPGDQHPDHEAAGAAALAAAAANGMRPLLYPVWMWHWAYPDHPDVPWESARRIDLPSWARRRKAAALDCFATQIAPLSTDAADAAVVKPPMLAHFGRDHELVFG</sequence>
<evidence type="ECO:0000313" key="4">
    <source>
        <dbReference type="Proteomes" id="UP000031675"/>
    </source>
</evidence>
<reference evidence="4" key="1">
    <citation type="journal article" date="2015" name="Chem. Biol.">
        <title>Structure, bioactivity, and resistance mechanism of streptomonomicin, an unusual lasso Peptide from an understudied halophilic actinomycete.</title>
        <authorList>
            <person name="Metelev M."/>
            <person name="Tietz J.I."/>
            <person name="Melby J.O."/>
            <person name="Blair P.M."/>
            <person name="Zhu L."/>
            <person name="Livnat I."/>
            <person name="Severinov K."/>
            <person name="Mitchell D.A."/>
        </authorList>
    </citation>
    <scope>NUCLEOTIDE SEQUENCE [LARGE SCALE GENOMIC DNA]</scope>
    <source>
        <strain evidence="4">YIM 90003</strain>
    </source>
</reference>
<evidence type="ECO:0000256" key="2">
    <source>
        <dbReference type="SAM" id="MobiDB-lite"/>
    </source>
</evidence>
<dbReference type="SUPFAM" id="SSF102588">
    <property type="entry name" value="LmbE-like"/>
    <property type="match status" value="1"/>
</dbReference>
<dbReference type="OrthoDB" id="116799at2"/>
<dbReference type="EMBL" id="JROO01000008">
    <property type="protein sequence ID" value="KIH99846.1"/>
    <property type="molecule type" value="Genomic_DNA"/>
</dbReference>
<organism evidence="3 4">
    <name type="scientific">Streptomonospora alba</name>
    <dbReference type="NCBI Taxonomy" id="183763"/>
    <lineage>
        <taxon>Bacteria</taxon>
        <taxon>Bacillati</taxon>
        <taxon>Actinomycetota</taxon>
        <taxon>Actinomycetes</taxon>
        <taxon>Streptosporangiales</taxon>
        <taxon>Nocardiopsidaceae</taxon>
        <taxon>Streptomonospora</taxon>
    </lineage>
</organism>
<dbReference type="AlphaFoldDB" id="A0A0C2JES9"/>
<accession>A0A0C2JES9</accession>
<keyword evidence="4" id="KW-1185">Reference proteome</keyword>
<dbReference type="Gene3D" id="3.40.50.10320">
    <property type="entry name" value="LmbE-like"/>
    <property type="match status" value="1"/>
</dbReference>
<dbReference type="GO" id="GO:0016811">
    <property type="term" value="F:hydrolase activity, acting on carbon-nitrogen (but not peptide) bonds, in linear amides"/>
    <property type="evidence" value="ECO:0007669"/>
    <property type="project" value="TreeGrafter"/>
</dbReference>
<dbReference type="STRING" id="183763.LP52_04900"/>
<dbReference type="InterPro" id="IPR003737">
    <property type="entry name" value="GlcNAc_PI_deacetylase-related"/>
</dbReference>
<dbReference type="GO" id="GO:0016137">
    <property type="term" value="P:glycoside metabolic process"/>
    <property type="evidence" value="ECO:0007669"/>
    <property type="project" value="UniProtKB-ARBA"/>
</dbReference>
<evidence type="ECO:0000313" key="3">
    <source>
        <dbReference type="EMBL" id="KIH99846.1"/>
    </source>
</evidence>
<feature type="region of interest" description="Disordered" evidence="2">
    <location>
        <begin position="78"/>
        <end position="97"/>
    </location>
</feature>
<dbReference type="PANTHER" id="PTHR12993:SF29">
    <property type="entry name" value="BLR3841 PROTEIN"/>
    <property type="match status" value="1"/>
</dbReference>
<comment type="caution">
    <text evidence="3">The sequence shown here is derived from an EMBL/GenBank/DDBJ whole genome shotgun (WGS) entry which is preliminary data.</text>
</comment>
<keyword evidence="1" id="KW-0862">Zinc</keyword>
<proteinExistence type="predicted"/>
<dbReference type="Pfam" id="PF02585">
    <property type="entry name" value="PIG-L"/>
    <property type="match status" value="1"/>
</dbReference>
<dbReference type="Proteomes" id="UP000031675">
    <property type="component" value="Unassembled WGS sequence"/>
</dbReference>
<dbReference type="InterPro" id="IPR024078">
    <property type="entry name" value="LmbE-like_dom_sf"/>
</dbReference>
<dbReference type="RefSeq" id="WP_040271155.1">
    <property type="nucleotide sequence ID" value="NZ_JROO01000008.1"/>
</dbReference>
<gene>
    <name evidence="3" type="ORF">LP52_04900</name>
</gene>
<name>A0A0C2JES9_9ACTN</name>
<dbReference type="PANTHER" id="PTHR12993">
    <property type="entry name" value="N-ACETYLGLUCOSAMINYL-PHOSPHATIDYLINOSITOL DE-N-ACETYLASE-RELATED"/>
    <property type="match status" value="1"/>
</dbReference>
<protein>
    <submittedName>
        <fullName evidence="3">GlcNAc-PI de-N-acetylase</fullName>
    </submittedName>
</protein>
<evidence type="ECO:0000256" key="1">
    <source>
        <dbReference type="ARBA" id="ARBA00022833"/>
    </source>
</evidence>